<dbReference type="Gene3D" id="3.40.50.11320">
    <property type="match status" value="1"/>
</dbReference>
<dbReference type="InParanoid" id="A0A068UIX1"/>
<dbReference type="Gene3D" id="6.10.250.940">
    <property type="match status" value="1"/>
</dbReference>
<name>A0A068UIX1_COFCA</name>
<evidence type="ECO:0000313" key="10">
    <source>
        <dbReference type="Proteomes" id="UP000295252"/>
    </source>
</evidence>
<dbReference type="PROSITE" id="PS00560">
    <property type="entry name" value="CARBOXYPEPT_SER_HIS"/>
    <property type="match status" value="1"/>
</dbReference>
<evidence type="ECO:0000256" key="8">
    <source>
        <dbReference type="ARBA" id="ARBA00023180"/>
    </source>
</evidence>
<dbReference type="Proteomes" id="UP000295252">
    <property type="component" value="Chromosome I"/>
</dbReference>
<dbReference type="MEROPS" id="S10.A41"/>
<dbReference type="PRINTS" id="PR00724">
    <property type="entry name" value="CRBOXYPTASEC"/>
</dbReference>
<dbReference type="GO" id="GO:0006508">
    <property type="term" value="P:proteolysis"/>
    <property type="evidence" value="ECO:0007669"/>
    <property type="project" value="UniProtKB-KW"/>
</dbReference>
<organism evidence="9 10">
    <name type="scientific">Coffea canephora</name>
    <name type="common">Robusta coffee</name>
    <dbReference type="NCBI Taxonomy" id="49390"/>
    <lineage>
        <taxon>Eukaryota</taxon>
        <taxon>Viridiplantae</taxon>
        <taxon>Streptophyta</taxon>
        <taxon>Embryophyta</taxon>
        <taxon>Tracheophyta</taxon>
        <taxon>Spermatophyta</taxon>
        <taxon>Magnoliopsida</taxon>
        <taxon>eudicotyledons</taxon>
        <taxon>Gunneridae</taxon>
        <taxon>Pentapetalae</taxon>
        <taxon>asterids</taxon>
        <taxon>lamiids</taxon>
        <taxon>Gentianales</taxon>
        <taxon>Rubiaceae</taxon>
        <taxon>Ixoroideae</taxon>
        <taxon>Gardenieae complex</taxon>
        <taxon>Bertiereae - Coffeeae clade</taxon>
        <taxon>Coffeeae</taxon>
        <taxon>Coffea</taxon>
    </lineage>
</organism>
<protein>
    <recommendedName>
        <fullName evidence="11">Carboxypeptidase</fullName>
    </recommendedName>
</protein>
<evidence type="ECO:0000256" key="2">
    <source>
        <dbReference type="ARBA" id="ARBA00009431"/>
    </source>
</evidence>
<sequence>MVSGTKPEDYTLEWVNELIEEGRWKTEQLQKIVYRSIRCCQKGWEREKEDAANKIIALLGEPNAMNFDQYSGYVTVDPKAVRALFYYFTESQNPSTKPLVLWLNGGPSCSSLGAGAMNELGPFRVGKGGKMLLRISTTNEFCVLKIVANIIFLESPAGVGFFYSNTSSDYIIGETKTVTDAYTFLVNWLEKFLEYKTRDFLMTGQSYAGHYVPQLVQLILHNNKITNQTVINLKGLAVGFLFLESSIGIVSNCNFSSADPPIEAYQAYQSQTSLAKGHIDSNNIYASLCSSSSNTPSSYDPCPDNYVYTYLKTHAVQKSFHANTIGIPGPWKNYKYTDTVLPVIKELTSIVKSSMPEDLPIHGDIDSVCSVTTTRYALNKLRLSAKTPWHAWYTQGEVGGYVVEYENLTFVTVRGAGHLVPSYQPARALTLFSSFLVGKLPPSN</sequence>
<dbReference type="PhylomeDB" id="A0A068UIX1"/>
<dbReference type="OMA" id="SECANLI"/>
<dbReference type="Gramene" id="CDP08505">
    <property type="protein sequence ID" value="CDP08505"/>
    <property type="gene ID" value="GSCOC_T00027435001"/>
</dbReference>
<comment type="similarity">
    <text evidence="2">Belongs to the peptidase S10 family.</text>
</comment>
<keyword evidence="7" id="KW-1015">Disulfide bond</keyword>
<keyword evidence="8" id="KW-0325">Glycoprotein</keyword>
<keyword evidence="5" id="KW-0732">Signal</keyword>
<evidence type="ECO:0008006" key="11">
    <source>
        <dbReference type="Google" id="ProtNLM"/>
    </source>
</evidence>
<proteinExistence type="inferred from homology"/>
<dbReference type="EMBL" id="HG739117">
    <property type="protein sequence ID" value="CDP08505.1"/>
    <property type="molecule type" value="Genomic_DNA"/>
</dbReference>
<dbReference type="InterPro" id="IPR001563">
    <property type="entry name" value="Peptidase_S10"/>
</dbReference>
<dbReference type="GO" id="GO:0004185">
    <property type="term" value="F:serine-type carboxypeptidase activity"/>
    <property type="evidence" value="ECO:0007669"/>
    <property type="project" value="InterPro"/>
</dbReference>
<evidence type="ECO:0000313" key="9">
    <source>
        <dbReference type="EMBL" id="CDP08505.1"/>
    </source>
</evidence>
<evidence type="ECO:0000256" key="4">
    <source>
        <dbReference type="ARBA" id="ARBA00022670"/>
    </source>
</evidence>
<dbReference type="Gene3D" id="3.40.50.1820">
    <property type="entry name" value="alpha/beta hydrolase"/>
    <property type="match status" value="1"/>
</dbReference>
<gene>
    <name evidence="9" type="ORF">GSCOC_T00027435001</name>
</gene>
<comment type="subcellular location">
    <subcellularLocation>
        <location evidence="1">Secreted</location>
    </subcellularLocation>
</comment>
<dbReference type="InterPro" id="IPR029058">
    <property type="entry name" value="AB_hydrolase_fold"/>
</dbReference>
<dbReference type="SUPFAM" id="SSF53474">
    <property type="entry name" value="alpha/beta-Hydrolases"/>
    <property type="match status" value="1"/>
</dbReference>
<evidence type="ECO:0000256" key="7">
    <source>
        <dbReference type="ARBA" id="ARBA00023157"/>
    </source>
</evidence>
<keyword evidence="3" id="KW-0121">Carboxypeptidase</keyword>
<dbReference type="PANTHER" id="PTHR11802">
    <property type="entry name" value="SERINE PROTEASE FAMILY S10 SERINE CARBOXYPEPTIDASE"/>
    <property type="match status" value="1"/>
</dbReference>
<evidence type="ECO:0000256" key="3">
    <source>
        <dbReference type="ARBA" id="ARBA00022645"/>
    </source>
</evidence>
<keyword evidence="4" id="KW-0645">Protease</keyword>
<dbReference type="GO" id="GO:0005773">
    <property type="term" value="C:vacuole"/>
    <property type="evidence" value="ECO:0007669"/>
    <property type="project" value="TreeGrafter"/>
</dbReference>
<evidence type="ECO:0000256" key="5">
    <source>
        <dbReference type="ARBA" id="ARBA00022729"/>
    </source>
</evidence>
<dbReference type="OrthoDB" id="443318at2759"/>
<keyword evidence="6" id="KW-0378">Hydrolase</keyword>
<dbReference type="AlphaFoldDB" id="A0A068UIX1"/>
<dbReference type="InterPro" id="IPR033124">
    <property type="entry name" value="Ser_caboxypep_his_AS"/>
</dbReference>
<dbReference type="GO" id="GO:0005576">
    <property type="term" value="C:extracellular region"/>
    <property type="evidence" value="ECO:0007669"/>
    <property type="project" value="UniProtKB-SubCell"/>
</dbReference>
<evidence type="ECO:0000256" key="1">
    <source>
        <dbReference type="ARBA" id="ARBA00004613"/>
    </source>
</evidence>
<dbReference type="PANTHER" id="PTHR11802:SF460">
    <property type="entry name" value="CARBOXYPEPTIDASE"/>
    <property type="match status" value="1"/>
</dbReference>
<accession>A0A068UIX1</accession>
<keyword evidence="10" id="KW-1185">Reference proteome</keyword>
<dbReference type="Pfam" id="PF00450">
    <property type="entry name" value="Peptidase_S10"/>
    <property type="match status" value="2"/>
</dbReference>
<dbReference type="FunFam" id="3.40.50.11320:FF:000002">
    <property type="entry name" value="Carboxypeptidase"/>
    <property type="match status" value="1"/>
</dbReference>
<evidence type="ECO:0000256" key="6">
    <source>
        <dbReference type="ARBA" id="ARBA00022801"/>
    </source>
</evidence>
<reference evidence="10" key="1">
    <citation type="journal article" date="2014" name="Science">
        <title>The coffee genome provides insight into the convergent evolution of caffeine biosynthesis.</title>
        <authorList>
            <person name="Denoeud F."/>
            <person name="Carretero-Paulet L."/>
            <person name="Dereeper A."/>
            <person name="Droc G."/>
            <person name="Guyot R."/>
            <person name="Pietrella M."/>
            <person name="Zheng C."/>
            <person name="Alberti A."/>
            <person name="Anthony F."/>
            <person name="Aprea G."/>
            <person name="Aury J.M."/>
            <person name="Bento P."/>
            <person name="Bernard M."/>
            <person name="Bocs S."/>
            <person name="Campa C."/>
            <person name="Cenci A."/>
            <person name="Combes M.C."/>
            <person name="Crouzillat D."/>
            <person name="Da Silva C."/>
            <person name="Daddiego L."/>
            <person name="De Bellis F."/>
            <person name="Dussert S."/>
            <person name="Garsmeur O."/>
            <person name="Gayraud T."/>
            <person name="Guignon V."/>
            <person name="Jahn K."/>
            <person name="Jamilloux V."/>
            <person name="Joet T."/>
            <person name="Labadie K."/>
            <person name="Lan T."/>
            <person name="Leclercq J."/>
            <person name="Lepelley M."/>
            <person name="Leroy T."/>
            <person name="Li L.T."/>
            <person name="Librado P."/>
            <person name="Lopez L."/>
            <person name="Munoz A."/>
            <person name="Noel B."/>
            <person name="Pallavicini A."/>
            <person name="Perrotta G."/>
            <person name="Poncet V."/>
            <person name="Pot D."/>
            <person name="Priyono X."/>
            <person name="Rigoreau M."/>
            <person name="Rouard M."/>
            <person name="Rozas J."/>
            <person name="Tranchant-Dubreuil C."/>
            <person name="VanBuren R."/>
            <person name="Zhang Q."/>
            <person name="Andrade A.C."/>
            <person name="Argout X."/>
            <person name="Bertrand B."/>
            <person name="de Kochko A."/>
            <person name="Graziosi G."/>
            <person name="Henry R.J."/>
            <person name="Jayarama X."/>
            <person name="Ming R."/>
            <person name="Nagai C."/>
            <person name="Rounsley S."/>
            <person name="Sankoff D."/>
            <person name="Giuliano G."/>
            <person name="Albert V.A."/>
            <person name="Wincker P."/>
            <person name="Lashermes P."/>
        </authorList>
    </citation>
    <scope>NUCLEOTIDE SEQUENCE [LARGE SCALE GENOMIC DNA]</scope>
    <source>
        <strain evidence="10">cv. DH200-94</strain>
    </source>
</reference>